<dbReference type="RefSeq" id="WP_111897296.1">
    <property type="nucleotide sequence ID" value="NZ_CP033459.1"/>
</dbReference>
<evidence type="ECO:0000313" key="2">
    <source>
        <dbReference type="EMBL" id="QFQ12430.1"/>
    </source>
</evidence>
<proteinExistence type="predicted"/>
<dbReference type="InterPro" id="IPR045746">
    <property type="entry name" value="ACT14924-like_Acyltransf_dom"/>
</dbReference>
<evidence type="ECO:0000259" key="1">
    <source>
        <dbReference type="Pfam" id="PF19576"/>
    </source>
</evidence>
<dbReference type="EMBL" id="CP033459">
    <property type="protein sequence ID" value="QFQ12430.1"/>
    <property type="molecule type" value="Genomic_DNA"/>
</dbReference>
<keyword evidence="2" id="KW-0012">Acyltransferase</keyword>
<protein>
    <submittedName>
        <fullName evidence="2">Glycerol acyltransferase</fullName>
    </submittedName>
</protein>
<feature type="domain" description="Putative acyltransferase ACT14924-like acyltransferase" evidence="1">
    <location>
        <begin position="10"/>
        <end position="271"/>
    </location>
</feature>
<keyword evidence="2" id="KW-0808">Transferase</keyword>
<reference evidence="2 3" key="1">
    <citation type="submission" date="2018-11" db="EMBL/GenBank/DDBJ databases">
        <authorList>
            <person name="Na S.W."/>
            <person name="Baik M."/>
        </authorList>
    </citation>
    <scope>NUCLEOTIDE SEQUENCE [LARGE SCALE GENOMIC DNA]</scope>
    <source>
        <strain evidence="2 3">E39</strain>
    </source>
</reference>
<dbReference type="GO" id="GO:0016746">
    <property type="term" value="F:acyltransferase activity"/>
    <property type="evidence" value="ECO:0007669"/>
    <property type="project" value="UniProtKB-KW"/>
</dbReference>
<name>A0A5P8E6A1_9BACT</name>
<keyword evidence="3" id="KW-1185">Reference proteome</keyword>
<dbReference type="Pfam" id="PF19576">
    <property type="entry name" value="Acyltransf_2"/>
    <property type="match status" value="1"/>
</dbReference>
<dbReference type="Proteomes" id="UP000249375">
    <property type="component" value="Chromosome"/>
</dbReference>
<sequence length="275" mass="31512">MPQTTIDIEKVIRERAGKKAKYVPKFVISYLKRIVHQDWLNKFFEQEGDKQGVPWLKDSIEYLDLTLNIVGLENLPSPDDPRRYTFVSNHPLGGPDGLALGAVIGQHFDGKIRYLVNDLLMNIYGIAPLCVGVNKFGAQNHRFAEQVDEIFHGENHVLMFPADLCSRKKGGVIRDVPWKKTFITKSVEAKRDVVPIHFGGRNSNFFYRLANISKALGIKFNIAMLYLSDEMYKNRGKTFTITFGKPIPWQTFDKTKTPKQWAQYVQDEVYKLAGE</sequence>
<evidence type="ECO:0000313" key="3">
    <source>
        <dbReference type="Proteomes" id="UP000249375"/>
    </source>
</evidence>
<organism evidence="2 3">
    <name type="scientific">Pseudoprevotella muciniphila</name>
    <dbReference type="NCBI Taxonomy" id="2133944"/>
    <lineage>
        <taxon>Bacteria</taxon>
        <taxon>Pseudomonadati</taxon>
        <taxon>Bacteroidota</taxon>
        <taxon>Bacteroidia</taxon>
        <taxon>Bacteroidales</taxon>
        <taxon>Prevotellaceae</taxon>
        <taxon>Pseudoprevotella</taxon>
    </lineage>
</organism>
<dbReference type="KEGG" id="alq:C7Y71_005040"/>
<gene>
    <name evidence="2" type="ORF">C7Y71_005040</name>
</gene>
<accession>A0A5P8E6A1</accession>
<dbReference type="OrthoDB" id="1113830at2"/>
<dbReference type="AlphaFoldDB" id="A0A5P8E6A1"/>